<accession>S3D8R2</accession>
<dbReference type="AlphaFoldDB" id="S3D8R2"/>
<dbReference type="EMBL" id="KE145368">
    <property type="protein sequence ID" value="EPE28386.1"/>
    <property type="molecule type" value="Genomic_DNA"/>
</dbReference>
<dbReference type="GeneID" id="19468554"/>
<protein>
    <submittedName>
        <fullName evidence="2">Uncharacterized protein</fullName>
    </submittedName>
</protein>
<dbReference type="RefSeq" id="XP_008084294.1">
    <property type="nucleotide sequence ID" value="XM_008086103.1"/>
</dbReference>
<dbReference type="KEGG" id="glz:GLAREA_09506"/>
<feature type="transmembrane region" description="Helical" evidence="1">
    <location>
        <begin position="90"/>
        <end position="108"/>
    </location>
</feature>
<evidence type="ECO:0000313" key="3">
    <source>
        <dbReference type="Proteomes" id="UP000016922"/>
    </source>
</evidence>
<reference evidence="2 3" key="1">
    <citation type="journal article" date="2013" name="BMC Genomics">
        <title>Genomics-driven discovery of the pneumocandin biosynthetic gene cluster in the fungus Glarea lozoyensis.</title>
        <authorList>
            <person name="Chen L."/>
            <person name="Yue Q."/>
            <person name="Zhang X."/>
            <person name="Xiang M."/>
            <person name="Wang C."/>
            <person name="Li S."/>
            <person name="Che Y."/>
            <person name="Ortiz-Lopez F.J."/>
            <person name="Bills G.F."/>
            <person name="Liu X."/>
            <person name="An Z."/>
        </authorList>
    </citation>
    <scope>NUCLEOTIDE SEQUENCE [LARGE SCALE GENOMIC DNA]</scope>
    <source>
        <strain evidence="3">ATCC 20868 / MF5171</strain>
    </source>
</reference>
<name>S3D8R2_GLAL2</name>
<keyword evidence="1" id="KW-0472">Membrane</keyword>
<gene>
    <name evidence="2" type="ORF">GLAREA_09506</name>
</gene>
<evidence type="ECO:0000313" key="2">
    <source>
        <dbReference type="EMBL" id="EPE28386.1"/>
    </source>
</evidence>
<proteinExistence type="predicted"/>
<keyword evidence="3" id="KW-1185">Reference proteome</keyword>
<organism evidence="2 3">
    <name type="scientific">Glarea lozoyensis (strain ATCC 20868 / MF5171)</name>
    <dbReference type="NCBI Taxonomy" id="1116229"/>
    <lineage>
        <taxon>Eukaryota</taxon>
        <taxon>Fungi</taxon>
        <taxon>Dikarya</taxon>
        <taxon>Ascomycota</taxon>
        <taxon>Pezizomycotina</taxon>
        <taxon>Leotiomycetes</taxon>
        <taxon>Helotiales</taxon>
        <taxon>Helotiaceae</taxon>
        <taxon>Glarea</taxon>
    </lineage>
</organism>
<evidence type="ECO:0000256" key="1">
    <source>
        <dbReference type="SAM" id="Phobius"/>
    </source>
</evidence>
<feature type="transmembrane region" description="Helical" evidence="1">
    <location>
        <begin position="59"/>
        <end position="78"/>
    </location>
</feature>
<dbReference type="Proteomes" id="UP000016922">
    <property type="component" value="Unassembled WGS sequence"/>
</dbReference>
<keyword evidence="1" id="KW-0812">Transmembrane</keyword>
<dbReference type="HOGENOM" id="CLU_1360518_0_0_1"/>
<keyword evidence="1" id="KW-1133">Transmembrane helix</keyword>
<sequence>MSADSESLIQTDESKKTERVFAELSFGGIVATGPCAFLILVFSAVVISEAEDRRVYDAAVYNLMIAILTILVVIAVKVKASKKLQWSRFNIALVALLWLLWFIALVVLTHNLRITSYPFGDPEKTRSGKPDPQDTYDADEAAYQACIATSTNGDTKKCRRDVEILSRALPGAGKAVDGSVKDFATLAGTAWACVAFDAIEL</sequence>
<feature type="transmembrane region" description="Helical" evidence="1">
    <location>
        <begin position="20"/>
        <end position="47"/>
    </location>
</feature>